<name>A0AAQ2Y1X1_9VIBR</name>
<feature type="signal peptide" evidence="1">
    <location>
        <begin position="1"/>
        <end position="21"/>
    </location>
</feature>
<dbReference type="AlphaFoldDB" id="A0AAQ2Y1X1"/>
<reference evidence="2" key="1">
    <citation type="submission" date="2023-02" db="EMBL/GenBank/DDBJ databases">
        <title>Isolation, identification, and genome analysis of Vibrio campbellii in the Penaeus vannamei larvae stage.</title>
        <authorList>
            <person name="Huang T."/>
            <person name="Zhang B."/>
        </authorList>
    </citation>
    <scope>NUCLEOTIDE SEQUENCE</scope>
    <source>
        <strain evidence="2">20220413_1</strain>
    </source>
</reference>
<dbReference type="Proteomes" id="UP001219537">
    <property type="component" value="Chromosome 1"/>
</dbReference>
<evidence type="ECO:0000313" key="3">
    <source>
        <dbReference type="Proteomes" id="UP001219537"/>
    </source>
</evidence>
<evidence type="ECO:0008006" key="4">
    <source>
        <dbReference type="Google" id="ProtNLM"/>
    </source>
</evidence>
<proteinExistence type="predicted"/>
<keyword evidence="1" id="KW-0732">Signal</keyword>
<sequence>MRYILSIAISIVALSFNSAHAYSGANGNQGRTLGPEVQCMIKNGDVVSMPVEYCKLLEGKEM</sequence>
<evidence type="ECO:0000313" key="2">
    <source>
        <dbReference type="EMBL" id="WDG07627.1"/>
    </source>
</evidence>
<dbReference type="RefSeq" id="WP_043882901.1">
    <property type="nucleotide sequence ID" value="NZ_BBKG01000023.1"/>
</dbReference>
<evidence type="ECO:0000256" key="1">
    <source>
        <dbReference type="SAM" id="SignalP"/>
    </source>
</evidence>
<accession>A0AAQ2Y1X1</accession>
<gene>
    <name evidence="2" type="ORF">PUN50_12860</name>
</gene>
<protein>
    <recommendedName>
        <fullName evidence="4">DUF333 domain-containing protein</fullName>
    </recommendedName>
</protein>
<organism evidence="2 3">
    <name type="scientific">Vibrio campbellii</name>
    <dbReference type="NCBI Taxonomy" id="680"/>
    <lineage>
        <taxon>Bacteria</taxon>
        <taxon>Pseudomonadati</taxon>
        <taxon>Pseudomonadota</taxon>
        <taxon>Gammaproteobacteria</taxon>
        <taxon>Vibrionales</taxon>
        <taxon>Vibrionaceae</taxon>
        <taxon>Vibrio</taxon>
    </lineage>
</organism>
<feature type="chain" id="PRO_5043000532" description="DUF333 domain-containing protein" evidence="1">
    <location>
        <begin position="22"/>
        <end position="62"/>
    </location>
</feature>
<dbReference type="EMBL" id="CP117988">
    <property type="protein sequence ID" value="WDG07627.1"/>
    <property type="molecule type" value="Genomic_DNA"/>
</dbReference>